<dbReference type="InterPro" id="IPR036640">
    <property type="entry name" value="ABC1_TM_sf"/>
</dbReference>
<accession>A0A2S0KN02</accession>
<dbReference type="SUPFAM" id="SSF90123">
    <property type="entry name" value="ABC transporter transmembrane region"/>
    <property type="match status" value="1"/>
</dbReference>
<dbReference type="PROSITE" id="PS50893">
    <property type="entry name" value="ABC_TRANSPORTER_2"/>
    <property type="match status" value="1"/>
</dbReference>
<evidence type="ECO:0000313" key="9">
    <source>
        <dbReference type="EMBL" id="AVM42415.1"/>
    </source>
</evidence>
<dbReference type="OrthoDB" id="2328604at2"/>
<dbReference type="RefSeq" id="WP_106012394.1">
    <property type="nucleotide sequence ID" value="NZ_CP027226.1"/>
</dbReference>
<dbReference type="AlphaFoldDB" id="A0A2S0KN02"/>
<dbReference type="PROSITE" id="PS00211">
    <property type="entry name" value="ABC_TRANSPORTER_1"/>
    <property type="match status" value="1"/>
</dbReference>
<dbReference type="Gene3D" id="1.20.1560.10">
    <property type="entry name" value="ABC transporter type 1, transmembrane domain"/>
    <property type="match status" value="1"/>
</dbReference>
<dbReference type="InterPro" id="IPR017871">
    <property type="entry name" value="ABC_transporter-like_CS"/>
</dbReference>
<dbReference type="SMART" id="SM00382">
    <property type="entry name" value="AAA"/>
    <property type="match status" value="1"/>
</dbReference>
<dbReference type="PANTHER" id="PTHR43394:SF1">
    <property type="entry name" value="ATP-BINDING CASSETTE SUB-FAMILY B MEMBER 10, MITOCHONDRIAL"/>
    <property type="match status" value="1"/>
</dbReference>
<gene>
    <name evidence="9" type="ORF">C5Q98_03885</name>
</gene>
<evidence type="ECO:0000256" key="2">
    <source>
        <dbReference type="ARBA" id="ARBA00022692"/>
    </source>
</evidence>
<evidence type="ECO:0000256" key="3">
    <source>
        <dbReference type="ARBA" id="ARBA00022741"/>
    </source>
</evidence>
<keyword evidence="4" id="KW-0067">ATP-binding</keyword>
<name>A0A2S0KN02_9FIRM</name>
<dbReference type="GO" id="GO:0016887">
    <property type="term" value="F:ATP hydrolysis activity"/>
    <property type="evidence" value="ECO:0007669"/>
    <property type="project" value="InterPro"/>
</dbReference>
<dbReference type="GO" id="GO:0005524">
    <property type="term" value="F:ATP binding"/>
    <property type="evidence" value="ECO:0007669"/>
    <property type="project" value="UniProtKB-KW"/>
</dbReference>
<dbReference type="CDD" id="cd03228">
    <property type="entry name" value="ABCC_MRP_Like"/>
    <property type="match status" value="1"/>
</dbReference>
<evidence type="ECO:0000313" key="10">
    <source>
        <dbReference type="Proteomes" id="UP000237947"/>
    </source>
</evidence>
<dbReference type="InterPro" id="IPR003439">
    <property type="entry name" value="ABC_transporter-like_ATP-bd"/>
</dbReference>
<protein>
    <recommendedName>
        <fullName evidence="8">ABC transporter domain-containing protein</fullName>
    </recommendedName>
</protein>
<organism evidence="9 10">
    <name type="scientific">Fastidiosipila sanguinis</name>
    <dbReference type="NCBI Taxonomy" id="236753"/>
    <lineage>
        <taxon>Bacteria</taxon>
        <taxon>Bacillati</taxon>
        <taxon>Bacillota</taxon>
        <taxon>Clostridia</taxon>
        <taxon>Eubacteriales</taxon>
        <taxon>Oscillospiraceae</taxon>
        <taxon>Fastidiosipila</taxon>
    </lineage>
</organism>
<dbReference type="PANTHER" id="PTHR43394">
    <property type="entry name" value="ATP-DEPENDENT PERMEASE MDL1, MITOCHONDRIAL"/>
    <property type="match status" value="1"/>
</dbReference>
<feature type="transmembrane region" description="Helical" evidence="7">
    <location>
        <begin position="21"/>
        <end position="41"/>
    </location>
</feature>
<evidence type="ECO:0000256" key="5">
    <source>
        <dbReference type="ARBA" id="ARBA00022989"/>
    </source>
</evidence>
<dbReference type="SUPFAM" id="SSF52540">
    <property type="entry name" value="P-loop containing nucleoside triphosphate hydrolases"/>
    <property type="match status" value="1"/>
</dbReference>
<evidence type="ECO:0000256" key="7">
    <source>
        <dbReference type="SAM" id="Phobius"/>
    </source>
</evidence>
<dbReference type="GO" id="GO:0005886">
    <property type="term" value="C:plasma membrane"/>
    <property type="evidence" value="ECO:0007669"/>
    <property type="project" value="UniProtKB-SubCell"/>
</dbReference>
<evidence type="ECO:0000256" key="4">
    <source>
        <dbReference type="ARBA" id="ARBA00022840"/>
    </source>
</evidence>
<dbReference type="GO" id="GO:0015421">
    <property type="term" value="F:ABC-type oligopeptide transporter activity"/>
    <property type="evidence" value="ECO:0007669"/>
    <property type="project" value="TreeGrafter"/>
</dbReference>
<dbReference type="InterPro" id="IPR003593">
    <property type="entry name" value="AAA+_ATPase"/>
</dbReference>
<dbReference type="InterPro" id="IPR027417">
    <property type="entry name" value="P-loop_NTPase"/>
</dbReference>
<dbReference type="Pfam" id="PF00005">
    <property type="entry name" value="ABC_tran"/>
    <property type="match status" value="1"/>
</dbReference>
<keyword evidence="5 7" id="KW-1133">Transmembrane helix</keyword>
<proteinExistence type="predicted"/>
<dbReference type="KEGG" id="fsa:C5Q98_03885"/>
<keyword evidence="10" id="KW-1185">Reference proteome</keyword>
<dbReference type="Proteomes" id="UP000237947">
    <property type="component" value="Chromosome"/>
</dbReference>
<keyword evidence="3" id="KW-0547">Nucleotide-binding</keyword>
<dbReference type="Gene3D" id="3.40.50.300">
    <property type="entry name" value="P-loop containing nucleotide triphosphate hydrolases"/>
    <property type="match status" value="1"/>
</dbReference>
<feature type="transmembrane region" description="Helical" evidence="7">
    <location>
        <begin position="66"/>
        <end position="87"/>
    </location>
</feature>
<keyword evidence="2 7" id="KW-0812">Transmembrane</keyword>
<dbReference type="EMBL" id="CP027226">
    <property type="protein sequence ID" value="AVM42415.1"/>
    <property type="molecule type" value="Genomic_DNA"/>
</dbReference>
<evidence type="ECO:0000259" key="8">
    <source>
        <dbReference type="PROSITE" id="PS50893"/>
    </source>
</evidence>
<comment type="subcellular location">
    <subcellularLocation>
        <location evidence="1">Cell membrane</location>
        <topology evidence="1">Multi-pass membrane protein</topology>
    </subcellularLocation>
</comment>
<evidence type="ECO:0000256" key="1">
    <source>
        <dbReference type="ARBA" id="ARBA00004651"/>
    </source>
</evidence>
<evidence type="ECO:0000256" key="6">
    <source>
        <dbReference type="ARBA" id="ARBA00023136"/>
    </source>
</evidence>
<reference evidence="10" key="1">
    <citation type="submission" date="2018-02" db="EMBL/GenBank/DDBJ databases">
        <authorList>
            <person name="Holder M.E."/>
            <person name="Ajami N.J."/>
            <person name="Petrosino J.F."/>
        </authorList>
    </citation>
    <scope>NUCLEOTIDE SEQUENCE [LARGE SCALE GENOMIC DNA]</scope>
    <source>
        <strain evidence="10">CCUG 47711</strain>
    </source>
</reference>
<feature type="domain" description="ABC transporter" evidence="8">
    <location>
        <begin position="351"/>
        <end position="592"/>
    </location>
</feature>
<keyword evidence="6 7" id="KW-0472">Membrane</keyword>
<dbReference type="InterPro" id="IPR039421">
    <property type="entry name" value="Type_1_exporter"/>
</dbReference>
<feature type="transmembrane region" description="Helical" evidence="7">
    <location>
        <begin position="152"/>
        <end position="181"/>
    </location>
</feature>
<sequence>MNNKLKLSTLKMAVKILAKSSMLYFILLLFLSIISGLPSVINLKVWEEIINEIADGLKFGIDKKTIIVLLCIHFAVYMMSIVSNKLIKYINDVYTTKIEMKISEDIVKFSSELTLSEIENPDTQNHLGKVGDNTTSKVSNMIDIFVDIIKNIVVFVGVVKIILSFNIWLIVLIMLSLIPIFTLNKKAVETMYQMYDETYESLRLAEYLKKTSYSYQGSRDLKIFSAFDFIIRKLGAIYNDILIKKKNVNRQNLFLTSFGDITESLATYGTKVLIIFDGIAKKHTIGYITMVFGAVDHLQNCLINFISSLLNLYDSLLYLDSYRYLQSIYEKHKISVDSSKNRYKLNSLYDIELRDVWFKYPQSEEYILKGISMYFQAGKTYEIIGLNGSGKTTLVKLILGLYSPSRGEVLINGKNISFYSLEDYCSLVSANFQDFTKLPLTIAENISMIDNSKIDKSRLERASRLGCSSNFIRKKQRKFDEIVTLGWEKSEDLSSGQWQRVNLSRTFYQDEESQIRIFDEPTSNLDLLAEYSVFNNIIEKTGDFLNIIITHRFFSVEGIDEIFVIEDGVITDHGNHEYLLRNNNMYKKLFNTHEGSTKL</sequence>